<feature type="domain" description="OAR" evidence="3">
    <location>
        <begin position="87"/>
        <end position="100"/>
    </location>
</feature>
<dbReference type="GO" id="GO:0005634">
    <property type="term" value="C:nucleus"/>
    <property type="evidence" value="ECO:0007669"/>
    <property type="project" value="UniProtKB-SubCell"/>
</dbReference>
<evidence type="ECO:0000313" key="5">
    <source>
        <dbReference type="Proteomes" id="UP000663881"/>
    </source>
</evidence>
<sequence length="109" mass="11799">MDQTLPPHFYTSNAITDYVNVPPPRPPPPPPPPSTPLFSGSLPSIINIDSINSSSSSTSYNLTFSSPSTTISSGLTTNGNEDIWRGSSIATLRRKAVEYQAENNNNNYK</sequence>
<evidence type="ECO:0000259" key="3">
    <source>
        <dbReference type="PROSITE" id="PS50803"/>
    </source>
</evidence>
<dbReference type="Proteomes" id="UP000663881">
    <property type="component" value="Unassembled WGS sequence"/>
</dbReference>
<comment type="subcellular location">
    <subcellularLocation>
        <location evidence="1">Nucleus</location>
    </subcellularLocation>
</comment>
<dbReference type="PROSITE" id="PS50803">
    <property type="entry name" value="OAR"/>
    <property type="match status" value="1"/>
</dbReference>
<dbReference type="Pfam" id="PF03826">
    <property type="entry name" value="OAR"/>
    <property type="match status" value="1"/>
</dbReference>
<name>A0A819YTN4_9BILA</name>
<reference evidence="4" key="1">
    <citation type="submission" date="2021-02" db="EMBL/GenBank/DDBJ databases">
        <authorList>
            <person name="Nowell W R."/>
        </authorList>
    </citation>
    <scope>NUCLEOTIDE SEQUENCE</scope>
</reference>
<dbReference type="InterPro" id="IPR003654">
    <property type="entry name" value="OAR_dom"/>
</dbReference>
<dbReference type="EMBL" id="CAJOAY010006910">
    <property type="protein sequence ID" value="CAF4153625.1"/>
    <property type="molecule type" value="Genomic_DNA"/>
</dbReference>
<proteinExistence type="predicted"/>
<feature type="compositionally biased region" description="Pro residues" evidence="2">
    <location>
        <begin position="21"/>
        <end position="35"/>
    </location>
</feature>
<comment type="caution">
    <text evidence="4">The sequence shown here is derived from an EMBL/GenBank/DDBJ whole genome shotgun (WGS) entry which is preliminary data.</text>
</comment>
<organism evidence="4 5">
    <name type="scientific">Adineta steineri</name>
    <dbReference type="NCBI Taxonomy" id="433720"/>
    <lineage>
        <taxon>Eukaryota</taxon>
        <taxon>Metazoa</taxon>
        <taxon>Spiralia</taxon>
        <taxon>Gnathifera</taxon>
        <taxon>Rotifera</taxon>
        <taxon>Eurotatoria</taxon>
        <taxon>Bdelloidea</taxon>
        <taxon>Adinetida</taxon>
        <taxon>Adinetidae</taxon>
        <taxon>Adineta</taxon>
    </lineage>
</organism>
<dbReference type="AlphaFoldDB" id="A0A819YTN4"/>
<accession>A0A819YTN4</accession>
<evidence type="ECO:0000256" key="1">
    <source>
        <dbReference type="ARBA" id="ARBA00004123"/>
    </source>
</evidence>
<feature type="region of interest" description="Disordered" evidence="2">
    <location>
        <begin position="1"/>
        <end position="41"/>
    </location>
</feature>
<evidence type="ECO:0000313" key="4">
    <source>
        <dbReference type="EMBL" id="CAF4153625.1"/>
    </source>
</evidence>
<gene>
    <name evidence="4" type="ORF">OKA104_LOCUS38392</name>
</gene>
<evidence type="ECO:0000256" key="2">
    <source>
        <dbReference type="SAM" id="MobiDB-lite"/>
    </source>
</evidence>
<protein>
    <recommendedName>
        <fullName evidence="3">OAR domain-containing protein</fullName>
    </recommendedName>
</protein>